<evidence type="ECO:0000313" key="2">
    <source>
        <dbReference type="Proteomes" id="UP000887565"/>
    </source>
</evidence>
<dbReference type="AlphaFoldDB" id="A0A915KP68"/>
<dbReference type="WBParaSite" id="nRc.2.0.1.t39528-RA">
    <property type="protein sequence ID" value="nRc.2.0.1.t39528-RA"/>
    <property type="gene ID" value="nRc.2.0.1.g39528"/>
</dbReference>
<organism evidence="2 3">
    <name type="scientific">Romanomermis culicivorax</name>
    <name type="common">Nematode worm</name>
    <dbReference type="NCBI Taxonomy" id="13658"/>
    <lineage>
        <taxon>Eukaryota</taxon>
        <taxon>Metazoa</taxon>
        <taxon>Ecdysozoa</taxon>
        <taxon>Nematoda</taxon>
        <taxon>Enoplea</taxon>
        <taxon>Dorylaimia</taxon>
        <taxon>Mermithida</taxon>
        <taxon>Mermithoidea</taxon>
        <taxon>Mermithidae</taxon>
        <taxon>Romanomermis</taxon>
    </lineage>
</organism>
<protein>
    <submittedName>
        <fullName evidence="3">Uncharacterized protein</fullName>
    </submittedName>
</protein>
<name>A0A915KP68_ROMCU</name>
<reference evidence="3" key="1">
    <citation type="submission" date="2022-11" db="UniProtKB">
        <authorList>
            <consortium name="WormBaseParasite"/>
        </authorList>
    </citation>
    <scope>IDENTIFICATION</scope>
</reference>
<feature type="region of interest" description="Disordered" evidence="1">
    <location>
        <begin position="1"/>
        <end position="21"/>
    </location>
</feature>
<sequence length="89" mass="10229">MTSEHMLTDIPEESMEDQSRSMDVALIESAETIPTTAPALLNTTPWLQHSPRITFRRRGPECCYLNTIGKPTRQRSKMKYNAFCCLHRS</sequence>
<dbReference type="Proteomes" id="UP000887565">
    <property type="component" value="Unplaced"/>
</dbReference>
<keyword evidence="2" id="KW-1185">Reference proteome</keyword>
<evidence type="ECO:0000313" key="3">
    <source>
        <dbReference type="WBParaSite" id="nRc.2.0.1.t39528-RA"/>
    </source>
</evidence>
<accession>A0A915KP68</accession>
<proteinExistence type="predicted"/>
<evidence type="ECO:0000256" key="1">
    <source>
        <dbReference type="SAM" id="MobiDB-lite"/>
    </source>
</evidence>